<protein>
    <recommendedName>
        <fullName evidence="4">NolW-like domain-containing protein</fullName>
    </recommendedName>
</protein>
<feature type="compositionally biased region" description="Polar residues" evidence="1">
    <location>
        <begin position="222"/>
        <end position="242"/>
    </location>
</feature>
<reference evidence="3" key="1">
    <citation type="journal article" date="2019" name="Int. J. Syst. Evol. Microbiol.">
        <title>The Global Catalogue of Microorganisms (GCM) 10K type strain sequencing project: providing services to taxonomists for standard genome sequencing and annotation.</title>
        <authorList>
            <consortium name="The Broad Institute Genomics Platform"/>
            <consortium name="The Broad Institute Genome Sequencing Center for Infectious Disease"/>
            <person name="Wu L."/>
            <person name="Ma J."/>
        </authorList>
    </citation>
    <scope>NUCLEOTIDE SEQUENCE [LARGE SCALE GENOMIC DNA]</scope>
    <source>
        <strain evidence="3">JCM 17555</strain>
    </source>
</reference>
<keyword evidence="3" id="KW-1185">Reference proteome</keyword>
<evidence type="ECO:0008006" key="4">
    <source>
        <dbReference type="Google" id="ProtNLM"/>
    </source>
</evidence>
<dbReference type="Proteomes" id="UP001501337">
    <property type="component" value="Unassembled WGS sequence"/>
</dbReference>
<comment type="caution">
    <text evidence="2">The sequence shown here is derived from an EMBL/GenBank/DDBJ whole genome shotgun (WGS) entry which is preliminary data.</text>
</comment>
<evidence type="ECO:0000313" key="3">
    <source>
        <dbReference type="Proteomes" id="UP001501337"/>
    </source>
</evidence>
<sequence length="258" mass="27623">MGLAKLATVRIYYHDASAIADRLNMMFEPADLKASGLGRDLILRASSEALLHDAKTLVADLDRQPAQFRIFIREVAQGSGRNGDLRTSVEGKVGAGTGSRDGRADISVSYGNRSYSTGSRTEQTVTVLEGSSVSLTAGQLRPVQNVYLSHSGIAVGNAGERELVGSDLLVTPTLAGPEGEPRARVTLAVRHQRDARDGQSLDAFELASTQLLPFGEWAPLGGSTSRSRNDSDGSFGTSYSTRSSDMTQHYEIMIHLLP</sequence>
<gene>
    <name evidence="2" type="ORF">GCM10022278_03760</name>
</gene>
<proteinExistence type="predicted"/>
<organism evidence="2 3">
    <name type="scientific">Allohahella marinimesophila</name>
    <dbReference type="NCBI Taxonomy" id="1054972"/>
    <lineage>
        <taxon>Bacteria</taxon>
        <taxon>Pseudomonadati</taxon>
        <taxon>Pseudomonadota</taxon>
        <taxon>Gammaproteobacteria</taxon>
        <taxon>Oceanospirillales</taxon>
        <taxon>Hahellaceae</taxon>
        <taxon>Allohahella</taxon>
    </lineage>
</organism>
<evidence type="ECO:0000256" key="1">
    <source>
        <dbReference type="SAM" id="MobiDB-lite"/>
    </source>
</evidence>
<evidence type="ECO:0000313" key="2">
    <source>
        <dbReference type="EMBL" id="GAA3947809.1"/>
    </source>
</evidence>
<feature type="region of interest" description="Disordered" evidence="1">
    <location>
        <begin position="221"/>
        <end position="242"/>
    </location>
</feature>
<accession>A0ABP7NIC1</accession>
<dbReference type="EMBL" id="BAABBO010000001">
    <property type="protein sequence ID" value="GAA3947809.1"/>
    <property type="molecule type" value="Genomic_DNA"/>
</dbReference>
<name>A0ABP7NIC1_9GAMM</name>